<evidence type="ECO:0000256" key="1">
    <source>
        <dbReference type="SAM" id="MobiDB-lite"/>
    </source>
</evidence>
<dbReference type="Proteomes" id="UP000006447">
    <property type="component" value="Unassembled WGS sequence"/>
</dbReference>
<organism evidence="2 3">
    <name type="scientific">Rhodococcus opacus RKJ300 = JCM 13270</name>
    <dbReference type="NCBI Taxonomy" id="1165867"/>
    <lineage>
        <taxon>Bacteria</taxon>
        <taxon>Bacillati</taxon>
        <taxon>Actinomycetota</taxon>
        <taxon>Actinomycetes</taxon>
        <taxon>Mycobacteriales</taxon>
        <taxon>Nocardiaceae</taxon>
        <taxon>Rhodococcus</taxon>
    </lineage>
</organism>
<protein>
    <submittedName>
        <fullName evidence="2">Uncharacterized protein</fullName>
    </submittedName>
</protein>
<evidence type="ECO:0000313" key="3">
    <source>
        <dbReference type="Proteomes" id="UP000006447"/>
    </source>
</evidence>
<feature type="compositionally biased region" description="Low complexity" evidence="1">
    <location>
        <begin position="16"/>
        <end position="26"/>
    </location>
</feature>
<comment type="caution">
    <text evidence="2">The sequence shown here is derived from an EMBL/GenBank/DDBJ whole genome shotgun (WGS) entry which is preliminary data.</text>
</comment>
<feature type="region of interest" description="Disordered" evidence="1">
    <location>
        <begin position="12"/>
        <end position="52"/>
    </location>
</feature>
<gene>
    <name evidence="2" type="ORF">W59_22760</name>
</gene>
<sequence>MVALMISSACGSNRYSSASRPSNQSSPTPVRSGGLESATCADHHTVPSGAGMWRKVPLRARTMLNVPVSAGMPPAMPETL</sequence>
<name>I0WM97_RHOOP</name>
<dbReference type="AlphaFoldDB" id="I0WM97"/>
<reference evidence="2 3" key="1">
    <citation type="journal article" date="2012" name="J. Bacteriol.">
        <title>Draft genome sequence of the nitrophenol-degrading actinomycete Rhodococcus imtechensis RKJ300.</title>
        <authorList>
            <person name="Vikram S."/>
            <person name="Kumar S."/>
            <person name="Subramanian S."/>
            <person name="Raghava G.P."/>
        </authorList>
    </citation>
    <scope>NUCLEOTIDE SEQUENCE [LARGE SCALE GENOMIC DNA]</scope>
    <source>
        <strain evidence="2 3">RKJ300</strain>
    </source>
</reference>
<accession>I0WM97</accession>
<dbReference type="EMBL" id="AJJH01000129">
    <property type="protein sequence ID" value="EID77513.1"/>
    <property type="molecule type" value="Genomic_DNA"/>
</dbReference>
<evidence type="ECO:0000313" key="2">
    <source>
        <dbReference type="EMBL" id="EID77513.1"/>
    </source>
</evidence>
<proteinExistence type="predicted"/>